<dbReference type="RefSeq" id="WP_342675830.1">
    <property type="nucleotide sequence ID" value="NZ_JBCGCU010000001.1"/>
</dbReference>
<gene>
    <name evidence="8" type="primary">hrpB</name>
    <name evidence="8" type="ORF">WCN91_00130</name>
</gene>
<keyword evidence="4" id="KW-0067">ATP-binding</keyword>
<dbReference type="Gene3D" id="3.40.50.300">
    <property type="entry name" value="P-loop containing nucleotide triphosphate hydrolases"/>
    <property type="match status" value="2"/>
</dbReference>
<dbReference type="InterPro" id="IPR010225">
    <property type="entry name" value="HrpB"/>
</dbReference>
<dbReference type="EC" id="3.6.4.13" evidence="8"/>
<dbReference type="Pfam" id="PF00270">
    <property type="entry name" value="DEAD"/>
    <property type="match status" value="1"/>
</dbReference>
<name>A0ABU9MWT0_9GAMM</name>
<keyword evidence="1" id="KW-0547">Nucleotide-binding</keyword>
<dbReference type="SMART" id="SM00490">
    <property type="entry name" value="HELICc"/>
    <property type="match status" value="1"/>
</dbReference>
<dbReference type="GO" id="GO:0016787">
    <property type="term" value="F:hydrolase activity"/>
    <property type="evidence" value="ECO:0007669"/>
    <property type="project" value="UniProtKB-KW"/>
</dbReference>
<feature type="domain" description="Helicase ATP-binding" evidence="6">
    <location>
        <begin position="12"/>
        <end position="173"/>
    </location>
</feature>
<dbReference type="InterPro" id="IPR011545">
    <property type="entry name" value="DEAD/DEAH_box_helicase_dom"/>
</dbReference>
<dbReference type="InterPro" id="IPR014001">
    <property type="entry name" value="Helicase_ATP-bd"/>
</dbReference>
<proteinExistence type="predicted"/>
<evidence type="ECO:0000256" key="2">
    <source>
        <dbReference type="ARBA" id="ARBA00022801"/>
    </source>
</evidence>
<evidence type="ECO:0000256" key="5">
    <source>
        <dbReference type="SAM" id="MobiDB-lite"/>
    </source>
</evidence>
<feature type="compositionally biased region" description="Polar residues" evidence="5">
    <location>
        <begin position="794"/>
        <end position="804"/>
    </location>
</feature>
<dbReference type="PROSITE" id="PS51192">
    <property type="entry name" value="HELICASE_ATP_BIND_1"/>
    <property type="match status" value="1"/>
</dbReference>
<dbReference type="SUPFAM" id="SSF52540">
    <property type="entry name" value="P-loop containing nucleoside triphosphate hydrolases"/>
    <property type="match status" value="1"/>
</dbReference>
<dbReference type="Pfam" id="PF00271">
    <property type="entry name" value="Helicase_C"/>
    <property type="match status" value="1"/>
</dbReference>
<accession>A0ABU9MWT0</accession>
<protein>
    <submittedName>
        <fullName evidence="8">ATP-dependent helicase HrpB</fullName>
        <ecNumber evidence="8">3.6.4.13</ecNumber>
    </submittedName>
</protein>
<evidence type="ECO:0000259" key="6">
    <source>
        <dbReference type="PROSITE" id="PS51192"/>
    </source>
</evidence>
<dbReference type="InterPro" id="IPR001650">
    <property type="entry name" value="Helicase_C-like"/>
</dbReference>
<dbReference type="InterPro" id="IPR049614">
    <property type="entry name" value="HrpB_DEXH"/>
</dbReference>
<keyword evidence="2 8" id="KW-0378">Hydrolase</keyword>
<evidence type="ECO:0000313" key="9">
    <source>
        <dbReference type="Proteomes" id="UP001447008"/>
    </source>
</evidence>
<dbReference type="InterPro" id="IPR013689">
    <property type="entry name" value="RNA_helicase_ATP-dep_HrpB_C"/>
</dbReference>
<dbReference type="SMART" id="SM00487">
    <property type="entry name" value="DEXDc"/>
    <property type="match status" value="1"/>
</dbReference>
<sequence length="804" mass="90142">MLPIQQSYPQLIEQLSNHPLCLLQAPPGAGKSTWLPLQLLRDGHFQRIIMLEPRRLAARNIAQFLASQKNERLGQSVGLRLRQETKVSAETRLEIVTEGVLTRMLQSDPELSDVDLVIFDEFHERSLAADTALAFALESQLLRDDLKILIMSATLDGERYQQFIDCPMVTAEGRSYPIEEVYEPLAQSERWLEAMAPLVKRALSEQEGSVLVFLPGQREINRVGEQLTDLAANIEVHKLYGELDKQAQQEAIAPAPKGKRKVVLTTNVAETSLTIDGIRVVVDSGKRRAAEFNLKTGVTELKTVNISRSSATQRAGRAGRLQPGVVYRLGAKEQLERRASHDAPEMLTSDISPLLLEAKLWGASLDELQLLDPPTQAQQQQAQVLLQMLEVLEGDKLSPQAKAMHAMGTELRFAHLLYKAEKFERQWPGFLQLAVHFVALMEARISTASELSTALNAQLHRPHPAFRRQLRYWQQRLKLAQCQSLPMSLLPLVVALAYPDRLAKRRGQGMLMSNGAGVQASAEHWLDEDYLAIAEVGGQGGQRIFSATAFCPQQLQEHLPHLFSEQEVCEFNDKTAQFTNETRFKLGAITLRSQPSSQAISSQMKCQAWLGLLQKQGWALFKHPQSQQLRTRLVLAGQLLGAPFTYSDEQSLLAAAPQWLAPYLSEVQSLAQLQQLDYRPALLSLLDYSAQQQLDQQLPSKLVVPSGSTHSIQYQLDGPAKLSVRMQEVYGLTESPKLAQGKLPILMELLSPAQRPLQLTQDLAQFWQGSYREVQKEMKGRYPKHFWPDDPANAQATTRVKSRM</sequence>
<dbReference type="PROSITE" id="PS51194">
    <property type="entry name" value="HELICASE_CTER"/>
    <property type="match status" value="1"/>
</dbReference>
<evidence type="ECO:0000256" key="4">
    <source>
        <dbReference type="ARBA" id="ARBA00022840"/>
    </source>
</evidence>
<dbReference type="InterPro" id="IPR027417">
    <property type="entry name" value="P-loop_NTPase"/>
</dbReference>
<dbReference type="NCBIfam" id="TIGR01970">
    <property type="entry name" value="DEAH_box_HrpB"/>
    <property type="match status" value="1"/>
</dbReference>
<reference evidence="8 9" key="1">
    <citation type="submission" date="2024-03" db="EMBL/GenBank/DDBJ databases">
        <title>Pseudoalteromonas qingdaonensis sp. nov., isolated from the intestines of marine benthic organisms.</title>
        <authorList>
            <person name="Lin X."/>
            <person name="Fang S."/>
            <person name="Hu X."/>
        </authorList>
    </citation>
    <scope>NUCLEOTIDE SEQUENCE [LARGE SCALE GENOMIC DNA]</scope>
    <source>
        <strain evidence="8 9">YIC-827</strain>
    </source>
</reference>
<evidence type="ECO:0000256" key="3">
    <source>
        <dbReference type="ARBA" id="ARBA00022806"/>
    </source>
</evidence>
<evidence type="ECO:0000313" key="8">
    <source>
        <dbReference type="EMBL" id="MEM0513858.1"/>
    </source>
</evidence>
<dbReference type="CDD" id="cd17990">
    <property type="entry name" value="DEXHc_HrpB"/>
    <property type="match status" value="1"/>
</dbReference>
<organism evidence="8 9">
    <name type="scientific">Pseudoalteromonas qingdaonensis</name>
    <dbReference type="NCBI Taxonomy" id="3131913"/>
    <lineage>
        <taxon>Bacteria</taxon>
        <taxon>Pseudomonadati</taxon>
        <taxon>Pseudomonadota</taxon>
        <taxon>Gammaproteobacteria</taxon>
        <taxon>Alteromonadales</taxon>
        <taxon>Pseudoalteromonadaceae</taxon>
        <taxon>Pseudoalteromonas</taxon>
    </lineage>
</organism>
<dbReference type="EMBL" id="JBCGCU010000001">
    <property type="protein sequence ID" value="MEM0513858.1"/>
    <property type="molecule type" value="Genomic_DNA"/>
</dbReference>
<dbReference type="CDD" id="cd18791">
    <property type="entry name" value="SF2_C_RHA"/>
    <property type="match status" value="1"/>
</dbReference>
<dbReference type="PANTHER" id="PTHR43519">
    <property type="entry name" value="ATP-DEPENDENT RNA HELICASE HRPB"/>
    <property type="match status" value="1"/>
</dbReference>
<evidence type="ECO:0000259" key="7">
    <source>
        <dbReference type="PROSITE" id="PS51194"/>
    </source>
</evidence>
<comment type="caution">
    <text evidence="8">The sequence shown here is derived from an EMBL/GenBank/DDBJ whole genome shotgun (WGS) entry which is preliminary data.</text>
</comment>
<dbReference type="Proteomes" id="UP001447008">
    <property type="component" value="Unassembled WGS sequence"/>
</dbReference>
<keyword evidence="3 8" id="KW-0347">Helicase</keyword>
<evidence type="ECO:0000256" key="1">
    <source>
        <dbReference type="ARBA" id="ARBA00022741"/>
    </source>
</evidence>
<dbReference type="PIRSF" id="PIRSF005496">
    <property type="entry name" value="ATP_hel_hrpB"/>
    <property type="match status" value="1"/>
</dbReference>
<feature type="domain" description="Helicase C-terminal" evidence="7">
    <location>
        <begin position="198"/>
        <end position="362"/>
    </location>
</feature>
<keyword evidence="9" id="KW-1185">Reference proteome</keyword>
<dbReference type="PANTHER" id="PTHR43519:SF1">
    <property type="entry name" value="ATP-DEPENDENT RNA HELICASE HRPB"/>
    <property type="match status" value="1"/>
</dbReference>
<dbReference type="Pfam" id="PF08482">
    <property type="entry name" value="HrpB_C"/>
    <property type="match status" value="1"/>
</dbReference>
<dbReference type="GO" id="GO:0003724">
    <property type="term" value="F:RNA helicase activity"/>
    <property type="evidence" value="ECO:0007669"/>
    <property type="project" value="UniProtKB-EC"/>
</dbReference>
<feature type="region of interest" description="Disordered" evidence="5">
    <location>
        <begin position="782"/>
        <end position="804"/>
    </location>
</feature>